<evidence type="ECO:0000313" key="1">
    <source>
        <dbReference type="EMBL" id="KAJ1117763.1"/>
    </source>
</evidence>
<name>A0AAV7NWS1_PLEWA</name>
<dbReference type="GO" id="GO:0016791">
    <property type="term" value="F:phosphatase activity"/>
    <property type="evidence" value="ECO:0007669"/>
    <property type="project" value="TreeGrafter"/>
</dbReference>
<dbReference type="AlphaFoldDB" id="A0AAV7NWS1"/>
<dbReference type="InterPro" id="IPR023198">
    <property type="entry name" value="PGP-like_dom2"/>
</dbReference>
<dbReference type="SUPFAM" id="SSF56784">
    <property type="entry name" value="HAD-like"/>
    <property type="match status" value="1"/>
</dbReference>
<accession>A0AAV7NWS1</accession>
<protein>
    <submittedName>
        <fullName evidence="1">Uncharacterized protein</fullName>
    </submittedName>
</protein>
<dbReference type="PANTHER" id="PTHR18901:SF38">
    <property type="entry name" value="PSEUDOURIDINE-5'-PHOSPHATASE"/>
    <property type="match status" value="1"/>
</dbReference>
<evidence type="ECO:0000313" key="2">
    <source>
        <dbReference type="Proteomes" id="UP001066276"/>
    </source>
</evidence>
<gene>
    <name evidence="1" type="ORF">NDU88_005960</name>
</gene>
<keyword evidence="2" id="KW-1185">Reference proteome</keyword>
<dbReference type="InterPro" id="IPR023214">
    <property type="entry name" value="HAD_sf"/>
</dbReference>
<dbReference type="InterPro" id="IPR036412">
    <property type="entry name" value="HAD-like_sf"/>
</dbReference>
<organism evidence="1 2">
    <name type="scientific">Pleurodeles waltl</name>
    <name type="common">Iberian ribbed newt</name>
    <dbReference type="NCBI Taxonomy" id="8319"/>
    <lineage>
        <taxon>Eukaryota</taxon>
        <taxon>Metazoa</taxon>
        <taxon>Chordata</taxon>
        <taxon>Craniata</taxon>
        <taxon>Vertebrata</taxon>
        <taxon>Euteleostomi</taxon>
        <taxon>Amphibia</taxon>
        <taxon>Batrachia</taxon>
        <taxon>Caudata</taxon>
        <taxon>Salamandroidea</taxon>
        <taxon>Salamandridae</taxon>
        <taxon>Pleurodelinae</taxon>
        <taxon>Pleurodeles</taxon>
    </lineage>
</organism>
<dbReference type="Pfam" id="PF00702">
    <property type="entry name" value="Hydrolase"/>
    <property type="match status" value="1"/>
</dbReference>
<sequence>MDRNTRRAEALKTLFEENMEGAANSSTEINQEETSPRYLLKEFERACIREGVEKLVNHLLKYKIPMAVATSSAKITFDMKTNRHKDFFNLFHHIVLGDDPDVKNGKPQPDAFLVCARRFNPPPLLEKVGGA</sequence>
<proteinExistence type="predicted"/>
<dbReference type="Proteomes" id="UP001066276">
    <property type="component" value="Chromosome 8"/>
</dbReference>
<dbReference type="EMBL" id="JANPWB010000012">
    <property type="protein sequence ID" value="KAJ1117763.1"/>
    <property type="molecule type" value="Genomic_DNA"/>
</dbReference>
<dbReference type="Gene3D" id="1.10.150.240">
    <property type="entry name" value="Putative phosphatase, domain 2"/>
    <property type="match status" value="1"/>
</dbReference>
<dbReference type="Gene3D" id="3.40.50.1000">
    <property type="entry name" value="HAD superfamily/HAD-like"/>
    <property type="match status" value="1"/>
</dbReference>
<comment type="caution">
    <text evidence="1">The sequence shown here is derived from an EMBL/GenBank/DDBJ whole genome shotgun (WGS) entry which is preliminary data.</text>
</comment>
<dbReference type="PANTHER" id="PTHR18901">
    <property type="entry name" value="2-DEOXYGLUCOSE-6-PHOSPHATE PHOSPHATASE 2"/>
    <property type="match status" value="1"/>
</dbReference>
<reference evidence="1" key="1">
    <citation type="journal article" date="2022" name="bioRxiv">
        <title>Sequencing and chromosome-scale assembly of the giantPleurodeles waltlgenome.</title>
        <authorList>
            <person name="Brown T."/>
            <person name="Elewa A."/>
            <person name="Iarovenko S."/>
            <person name="Subramanian E."/>
            <person name="Araus A.J."/>
            <person name="Petzold A."/>
            <person name="Susuki M."/>
            <person name="Suzuki K.-i.T."/>
            <person name="Hayashi T."/>
            <person name="Toyoda A."/>
            <person name="Oliveira C."/>
            <person name="Osipova E."/>
            <person name="Leigh N.D."/>
            <person name="Simon A."/>
            <person name="Yun M.H."/>
        </authorList>
    </citation>
    <scope>NUCLEOTIDE SEQUENCE</scope>
    <source>
        <strain evidence="1">20211129_DDA</strain>
        <tissue evidence="1">Liver</tissue>
    </source>
</reference>